<dbReference type="EMBL" id="UINC01038919">
    <property type="protein sequence ID" value="SVB36636.1"/>
    <property type="molecule type" value="Genomic_DNA"/>
</dbReference>
<sequence>MLSLSNAFDEEDLKNFEKKILNFLSLNKNDEIEYSTEPKIDGISASLKYKKGILMTGLS</sequence>
<dbReference type="SUPFAM" id="SSF56091">
    <property type="entry name" value="DNA ligase/mRNA capping enzyme, catalytic domain"/>
    <property type="match status" value="1"/>
</dbReference>
<dbReference type="GO" id="GO:0003911">
    <property type="term" value="F:DNA ligase (NAD+) activity"/>
    <property type="evidence" value="ECO:0007669"/>
    <property type="project" value="InterPro"/>
</dbReference>
<name>A0A382DDQ5_9ZZZZ</name>
<dbReference type="Gene3D" id="3.30.470.30">
    <property type="entry name" value="DNA ligase/mRNA capping enzyme"/>
    <property type="match status" value="1"/>
</dbReference>
<feature type="domain" description="NAD-dependent DNA ligase adenylation" evidence="1">
    <location>
        <begin position="1"/>
        <end position="58"/>
    </location>
</feature>
<proteinExistence type="predicted"/>
<dbReference type="Pfam" id="PF01653">
    <property type="entry name" value="DNA_ligase_aden"/>
    <property type="match status" value="1"/>
</dbReference>
<evidence type="ECO:0000313" key="2">
    <source>
        <dbReference type="EMBL" id="SVB36636.1"/>
    </source>
</evidence>
<dbReference type="InterPro" id="IPR013839">
    <property type="entry name" value="DNAligase_adenylation"/>
</dbReference>
<accession>A0A382DDQ5</accession>
<protein>
    <recommendedName>
        <fullName evidence="1">NAD-dependent DNA ligase adenylation domain-containing protein</fullName>
    </recommendedName>
</protein>
<reference evidence="2" key="1">
    <citation type="submission" date="2018-05" db="EMBL/GenBank/DDBJ databases">
        <authorList>
            <person name="Lanie J.A."/>
            <person name="Ng W.-L."/>
            <person name="Kazmierczak K.M."/>
            <person name="Andrzejewski T.M."/>
            <person name="Davidsen T.M."/>
            <person name="Wayne K.J."/>
            <person name="Tettelin H."/>
            <person name="Glass J.I."/>
            <person name="Rusch D."/>
            <person name="Podicherti R."/>
            <person name="Tsui H.-C.T."/>
            <person name="Winkler M.E."/>
        </authorList>
    </citation>
    <scope>NUCLEOTIDE SEQUENCE</scope>
</reference>
<organism evidence="2">
    <name type="scientific">marine metagenome</name>
    <dbReference type="NCBI Taxonomy" id="408172"/>
    <lineage>
        <taxon>unclassified sequences</taxon>
        <taxon>metagenomes</taxon>
        <taxon>ecological metagenomes</taxon>
    </lineage>
</organism>
<feature type="non-terminal residue" evidence="2">
    <location>
        <position position="59"/>
    </location>
</feature>
<evidence type="ECO:0000259" key="1">
    <source>
        <dbReference type="Pfam" id="PF01653"/>
    </source>
</evidence>
<dbReference type="AlphaFoldDB" id="A0A382DDQ5"/>
<gene>
    <name evidence="2" type="ORF">METZ01_LOCUS189490</name>
</gene>